<dbReference type="InterPro" id="IPR028082">
    <property type="entry name" value="Peripla_BP_I"/>
</dbReference>
<keyword evidence="2" id="KW-0732">Signal</keyword>
<evidence type="ECO:0000313" key="5">
    <source>
        <dbReference type="Proteomes" id="UP000186917"/>
    </source>
</evidence>
<dbReference type="Proteomes" id="UP000186917">
    <property type="component" value="Unassembled WGS sequence"/>
</dbReference>
<evidence type="ECO:0000259" key="3">
    <source>
        <dbReference type="Pfam" id="PF13458"/>
    </source>
</evidence>
<dbReference type="Pfam" id="PF13458">
    <property type="entry name" value="Peripla_BP_6"/>
    <property type="match status" value="1"/>
</dbReference>
<dbReference type="EMBL" id="FTOR01000010">
    <property type="protein sequence ID" value="SIT31017.1"/>
    <property type="molecule type" value="Genomic_DNA"/>
</dbReference>
<dbReference type="SUPFAM" id="SSF53822">
    <property type="entry name" value="Periplasmic binding protein-like I"/>
    <property type="match status" value="1"/>
</dbReference>
<name>A0A173M9Y1_9BACT</name>
<dbReference type="InterPro" id="IPR028081">
    <property type="entry name" value="Leu-bd"/>
</dbReference>
<dbReference type="STRING" id="477680.SAMN05421788_11050"/>
<proteinExistence type="inferred from homology"/>
<evidence type="ECO:0000256" key="1">
    <source>
        <dbReference type="ARBA" id="ARBA00010062"/>
    </source>
</evidence>
<sequence length="361" mass="40233">MKTISLGLLLPTSSILPVSKDFERGVKEGFRSQDTDITLELVKEFIGQGSLKQTEEACSRFFNYHEVDAVTGVVSHKVADDIADQFNKNKIPFIINELGSHIPNVGKLSTYTHVNSMHLWQHAWAIGNWGVQNFGKKGMYVSSVYDSGYAFSQMFHTGMMHADANAQWSFSVTPMPPSGSLADVSVIFPYLESYQPDFVFATFCGTETTLFLNECIARGWHKKTQFIGLPYLTSALETLHDDFTIHTTASHYNNTAIEANRAFYHLGYETGVLLAKAAAAGGNLNEQLQQFHAGLKLANEQQTTMAGNYDMVITRNDIKAGQATHNVQEIASLPGFEMEYHSMKSLVHEVNFGWMNPYLCV</sequence>
<dbReference type="OrthoDB" id="827062at2"/>
<dbReference type="AlphaFoldDB" id="A0A173M9Y1"/>
<keyword evidence="5" id="KW-1185">Reference proteome</keyword>
<feature type="domain" description="Leucine-binding protein" evidence="3">
    <location>
        <begin position="37"/>
        <end position="263"/>
    </location>
</feature>
<dbReference type="RefSeq" id="WP_076381639.1">
    <property type="nucleotide sequence ID" value="NZ_AP017422.1"/>
</dbReference>
<gene>
    <name evidence="4" type="ORF">SAMN05421788_11050</name>
</gene>
<evidence type="ECO:0000256" key="2">
    <source>
        <dbReference type="ARBA" id="ARBA00022729"/>
    </source>
</evidence>
<dbReference type="Gene3D" id="3.40.50.2300">
    <property type="match status" value="2"/>
</dbReference>
<evidence type="ECO:0000313" key="4">
    <source>
        <dbReference type="EMBL" id="SIT31017.1"/>
    </source>
</evidence>
<organism evidence="4 5">
    <name type="scientific">Filimonas lacunae</name>
    <dbReference type="NCBI Taxonomy" id="477680"/>
    <lineage>
        <taxon>Bacteria</taxon>
        <taxon>Pseudomonadati</taxon>
        <taxon>Bacteroidota</taxon>
        <taxon>Chitinophagia</taxon>
        <taxon>Chitinophagales</taxon>
        <taxon>Chitinophagaceae</taxon>
        <taxon>Filimonas</taxon>
    </lineage>
</organism>
<reference evidence="5" key="1">
    <citation type="submission" date="2017-01" db="EMBL/GenBank/DDBJ databases">
        <authorList>
            <person name="Varghese N."/>
            <person name="Submissions S."/>
        </authorList>
    </citation>
    <scope>NUCLEOTIDE SEQUENCE [LARGE SCALE GENOMIC DNA]</scope>
    <source>
        <strain evidence="5">DSM 21054</strain>
    </source>
</reference>
<dbReference type="KEGG" id="fln:FLA_0308"/>
<protein>
    <submittedName>
        <fullName evidence="4">ABC-type branched-chain amino acid transport system, substrate-binding protein</fullName>
    </submittedName>
</protein>
<accession>A0A173M9Y1</accession>
<comment type="similarity">
    <text evidence="1">Belongs to the leucine-binding protein family.</text>
</comment>